<keyword evidence="2" id="KW-1185">Reference proteome</keyword>
<dbReference type="KEGG" id="smax:FJR03_07800"/>
<dbReference type="Proteomes" id="UP000593910">
    <property type="component" value="Chromosome"/>
</dbReference>
<gene>
    <name evidence="1" type="ORF">FJR03_07800</name>
</gene>
<protein>
    <submittedName>
        <fullName evidence="1">Uncharacterized protein</fullName>
    </submittedName>
</protein>
<evidence type="ECO:0000313" key="1">
    <source>
        <dbReference type="EMBL" id="QOP42391.1"/>
    </source>
</evidence>
<dbReference type="AlphaFoldDB" id="A0A7M1AY49"/>
<sequence>MKCHLKYENLEAELTELEDVLKNSLQNEVLTIKQLNKGSEKYNYVNENVRNIEDAEYVIFSTYMNENYHESEQFLFLDKKGKIVATISGREMDLYDMIKDCENLVETKF</sequence>
<evidence type="ECO:0000313" key="2">
    <source>
        <dbReference type="Proteomes" id="UP000593910"/>
    </source>
</evidence>
<dbReference type="EMBL" id="CP041165">
    <property type="protein sequence ID" value="QOP42391.1"/>
    <property type="molecule type" value="Genomic_DNA"/>
</dbReference>
<name>A0A7M1AY49_9BACT</name>
<proteinExistence type="predicted"/>
<organism evidence="1 2">
    <name type="scientific">Sulfurimonas marina</name>
    <dbReference type="NCBI Taxonomy" id="2590551"/>
    <lineage>
        <taxon>Bacteria</taxon>
        <taxon>Pseudomonadati</taxon>
        <taxon>Campylobacterota</taxon>
        <taxon>Epsilonproteobacteria</taxon>
        <taxon>Campylobacterales</taxon>
        <taxon>Sulfurimonadaceae</taxon>
        <taxon>Sulfurimonas</taxon>
    </lineage>
</organism>
<accession>A0A7M1AY49</accession>
<reference evidence="1 2" key="1">
    <citation type="submission" date="2019-06" db="EMBL/GenBank/DDBJ databases">
        <title>Sulfurimonas gotlandica sp. nov., a chemoautotrophic and psychrotolerant epsilonproteobacterium isolated from a pelagic redoxcline, and an emended description of the genus Sulfurimonas.</title>
        <authorList>
            <person name="Wang S."/>
            <person name="Jiang L."/>
            <person name="Shao Z."/>
        </authorList>
    </citation>
    <scope>NUCLEOTIDE SEQUENCE [LARGE SCALE GENOMIC DNA]</scope>
    <source>
        <strain evidence="1 2">B2</strain>
    </source>
</reference>